<keyword evidence="2" id="KW-1133">Transmembrane helix</keyword>
<keyword evidence="5" id="KW-1185">Reference proteome</keyword>
<keyword evidence="2" id="KW-0812">Transmembrane</keyword>
<dbReference type="Proteomes" id="UP001485459">
    <property type="component" value="Chromosome"/>
</dbReference>
<evidence type="ECO:0000256" key="3">
    <source>
        <dbReference type="SAM" id="SignalP"/>
    </source>
</evidence>
<feature type="signal peptide" evidence="3">
    <location>
        <begin position="1"/>
        <end position="24"/>
    </location>
</feature>
<keyword evidence="1" id="KW-0802">TPR repeat</keyword>
<dbReference type="InterPro" id="IPR019734">
    <property type="entry name" value="TPR_rpt"/>
</dbReference>
<dbReference type="EMBL" id="CP149822">
    <property type="protein sequence ID" value="WZN38938.1"/>
    <property type="molecule type" value="Genomic_DNA"/>
</dbReference>
<evidence type="ECO:0000256" key="2">
    <source>
        <dbReference type="SAM" id="Phobius"/>
    </source>
</evidence>
<dbReference type="Pfam" id="PF13432">
    <property type="entry name" value="TPR_16"/>
    <property type="match status" value="1"/>
</dbReference>
<gene>
    <name evidence="4" type="ORF">WJU16_13095</name>
</gene>
<name>A0ABZ2YGH2_9BACT</name>
<protein>
    <submittedName>
        <fullName evidence="4">Tetratricopeptide repeat protein</fullName>
    </submittedName>
</protein>
<accession>A0ABZ2YGH2</accession>
<feature type="chain" id="PRO_5046960855" evidence="3">
    <location>
        <begin position="25"/>
        <end position="196"/>
    </location>
</feature>
<dbReference type="PROSITE" id="PS50293">
    <property type="entry name" value="TPR_REGION"/>
    <property type="match status" value="1"/>
</dbReference>
<sequence length="196" mass="22147">MQPFISYCARLFVILILAGTAAKAQAPALFAEGNRLYEQQRFTDAAAKYQQLIDSGYQVADLYFNAGNAYYKSNQTGMAVYSFEKALRLQPGDEATERNLAIANQKVGSNVETLPLLFFERWWLQWQQLHTPAGWANWSIAWGWIFSALIIAFFFFPVPGKNTSAGRSWWWVSSCSATSPWPRGRTINRSTVPTPS</sequence>
<dbReference type="Gene3D" id="1.25.40.10">
    <property type="entry name" value="Tetratricopeptide repeat domain"/>
    <property type="match status" value="1"/>
</dbReference>
<organism evidence="4 5">
    <name type="scientific">Chitinophaga pollutisoli</name>
    <dbReference type="NCBI Taxonomy" id="3133966"/>
    <lineage>
        <taxon>Bacteria</taxon>
        <taxon>Pseudomonadati</taxon>
        <taxon>Bacteroidota</taxon>
        <taxon>Chitinophagia</taxon>
        <taxon>Chitinophagales</taxon>
        <taxon>Chitinophagaceae</taxon>
        <taxon>Chitinophaga</taxon>
    </lineage>
</organism>
<evidence type="ECO:0000313" key="4">
    <source>
        <dbReference type="EMBL" id="WZN38938.1"/>
    </source>
</evidence>
<feature type="repeat" description="TPR" evidence="1">
    <location>
        <begin position="60"/>
        <end position="93"/>
    </location>
</feature>
<dbReference type="SUPFAM" id="SSF48452">
    <property type="entry name" value="TPR-like"/>
    <property type="match status" value="1"/>
</dbReference>
<reference evidence="5" key="1">
    <citation type="submission" date="2024-03" db="EMBL/GenBank/DDBJ databases">
        <title>Chitinophaga horti sp. nov., isolated from garden soil.</title>
        <authorList>
            <person name="Lee D.S."/>
            <person name="Han D.M."/>
            <person name="Baek J.H."/>
            <person name="Choi D.G."/>
            <person name="Jeon J.H."/>
            <person name="Jeon C.O."/>
        </authorList>
    </citation>
    <scope>NUCLEOTIDE SEQUENCE [LARGE SCALE GENOMIC DNA]</scope>
    <source>
        <strain evidence="5">GPA1</strain>
    </source>
</reference>
<dbReference type="InterPro" id="IPR011990">
    <property type="entry name" value="TPR-like_helical_dom_sf"/>
</dbReference>
<feature type="transmembrane region" description="Helical" evidence="2">
    <location>
        <begin position="135"/>
        <end position="158"/>
    </location>
</feature>
<dbReference type="PROSITE" id="PS50005">
    <property type="entry name" value="TPR"/>
    <property type="match status" value="1"/>
</dbReference>
<dbReference type="RefSeq" id="WP_341833947.1">
    <property type="nucleotide sequence ID" value="NZ_CP149822.1"/>
</dbReference>
<evidence type="ECO:0000256" key="1">
    <source>
        <dbReference type="PROSITE-ProRule" id="PRU00339"/>
    </source>
</evidence>
<dbReference type="SMART" id="SM00028">
    <property type="entry name" value="TPR"/>
    <property type="match status" value="1"/>
</dbReference>
<evidence type="ECO:0000313" key="5">
    <source>
        <dbReference type="Proteomes" id="UP001485459"/>
    </source>
</evidence>
<proteinExistence type="predicted"/>
<keyword evidence="2" id="KW-0472">Membrane</keyword>
<keyword evidence="3" id="KW-0732">Signal</keyword>